<evidence type="ECO:0000313" key="14">
    <source>
        <dbReference type="Proteomes" id="UP000648801"/>
    </source>
</evidence>
<proteinExistence type="inferred from homology"/>
<reference evidence="13" key="2">
    <citation type="submission" date="2020-09" db="EMBL/GenBank/DDBJ databases">
        <authorList>
            <person name="Sun Q."/>
            <person name="Zhou Y."/>
        </authorList>
    </citation>
    <scope>NUCLEOTIDE SEQUENCE</scope>
    <source>
        <strain evidence="13">CGMCC 1.15447</strain>
    </source>
</reference>
<evidence type="ECO:0000256" key="2">
    <source>
        <dbReference type="ARBA" id="ARBA00006434"/>
    </source>
</evidence>
<evidence type="ECO:0000256" key="9">
    <source>
        <dbReference type="ARBA" id="ARBA00023136"/>
    </source>
</evidence>
<evidence type="ECO:0000256" key="5">
    <source>
        <dbReference type="ARBA" id="ARBA00022692"/>
    </source>
</evidence>
<evidence type="ECO:0000256" key="6">
    <source>
        <dbReference type="ARBA" id="ARBA00022989"/>
    </source>
</evidence>
<organism evidence="13 14">
    <name type="scientific">Edaphobacter acidisoli</name>
    <dbReference type="NCBI Taxonomy" id="2040573"/>
    <lineage>
        <taxon>Bacteria</taxon>
        <taxon>Pseudomonadati</taxon>
        <taxon>Acidobacteriota</taxon>
        <taxon>Terriglobia</taxon>
        <taxon>Terriglobales</taxon>
        <taxon>Acidobacteriaceae</taxon>
        <taxon>Edaphobacter</taxon>
    </lineage>
</organism>
<evidence type="ECO:0000313" key="13">
    <source>
        <dbReference type="EMBL" id="GGA53529.1"/>
    </source>
</evidence>
<keyword evidence="7" id="KW-0915">Sodium</keyword>
<evidence type="ECO:0000256" key="11">
    <source>
        <dbReference type="RuleBase" id="RU362091"/>
    </source>
</evidence>
<dbReference type="Proteomes" id="UP000648801">
    <property type="component" value="Unassembled WGS sequence"/>
</dbReference>
<dbReference type="GO" id="GO:0006814">
    <property type="term" value="P:sodium ion transport"/>
    <property type="evidence" value="ECO:0007669"/>
    <property type="project" value="UniProtKB-KW"/>
</dbReference>
<dbReference type="RefSeq" id="WP_188757415.1">
    <property type="nucleotide sequence ID" value="NZ_BMJB01000001.1"/>
</dbReference>
<feature type="transmembrane region" description="Helical" evidence="12">
    <location>
        <begin position="6"/>
        <end position="26"/>
    </location>
</feature>
<dbReference type="PROSITE" id="PS50283">
    <property type="entry name" value="NA_SOLUT_SYMP_3"/>
    <property type="match status" value="1"/>
</dbReference>
<evidence type="ECO:0000256" key="4">
    <source>
        <dbReference type="ARBA" id="ARBA00022475"/>
    </source>
</evidence>
<feature type="transmembrane region" description="Helical" evidence="12">
    <location>
        <begin position="271"/>
        <end position="296"/>
    </location>
</feature>
<dbReference type="GO" id="GO:0005886">
    <property type="term" value="C:plasma membrane"/>
    <property type="evidence" value="ECO:0007669"/>
    <property type="project" value="UniProtKB-SubCell"/>
</dbReference>
<dbReference type="NCBIfam" id="TIGR00813">
    <property type="entry name" value="sss"/>
    <property type="match status" value="1"/>
</dbReference>
<comment type="similarity">
    <text evidence="2 11">Belongs to the sodium:solute symporter (SSF) (TC 2.A.21) family.</text>
</comment>
<keyword evidence="3" id="KW-0813">Transport</keyword>
<evidence type="ECO:0000256" key="8">
    <source>
        <dbReference type="ARBA" id="ARBA00023065"/>
    </source>
</evidence>
<comment type="caution">
    <text evidence="13">The sequence shown here is derived from an EMBL/GenBank/DDBJ whole genome shotgun (WGS) entry which is preliminary data.</text>
</comment>
<dbReference type="InterPro" id="IPR001734">
    <property type="entry name" value="Na/solute_symporter"/>
</dbReference>
<dbReference type="Pfam" id="PF00474">
    <property type="entry name" value="SSF"/>
    <property type="match status" value="1"/>
</dbReference>
<feature type="transmembrane region" description="Helical" evidence="12">
    <location>
        <begin position="46"/>
        <end position="68"/>
    </location>
</feature>
<keyword evidence="6 12" id="KW-1133">Transmembrane helix</keyword>
<feature type="transmembrane region" description="Helical" evidence="12">
    <location>
        <begin position="185"/>
        <end position="213"/>
    </location>
</feature>
<feature type="transmembrane region" description="Helical" evidence="12">
    <location>
        <begin position="316"/>
        <end position="337"/>
    </location>
</feature>
<accession>A0A916REU3</accession>
<dbReference type="InterPro" id="IPR051163">
    <property type="entry name" value="Sodium:Solute_Symporter_SSF"/>
</dbReference>
<feature type="transmembrane region" description="Helical" evidence="12">
    <location>
        <begin position="370"/>
        <end position="390"/>
    </location>
</feature>
<dbReference type="AlphaFoldDB" id="A0A916REU3"/>
<keyword evidence="5 12" id="KW-0812">Transmembrane</keyword>
<dbReference type="PANTHER" id="PTHR42985">
    <property type="entry name" value="SODIUM-COUPLED MONOCARBOXYLATE TRANSPORTER"/>
    <property type="match status" value="1"/>
</dbReference>
<evidence type="ECO:0000256" key="10">
    <source>
        <dbReference type="ARBA" id="ARBA00023201"/>
    </source>
</evidence>
<dbReference type="InterPro" id="IPR038377">
    <property type="entry name" value="Na/Glc_symporter_sf"/>
</dbReference>
<feature type="transmembrane region" description="Helical" evidence="12">
    <location>
        <begin position="402"/>
        <end position="424"/>
    </location>
</feature>
<protein>
    <submittedName>
        <fullName evidence="13">Sodium:solute symporter</fullName>
    </submittedName>
</protein>
<keyword evidence="8" id="KW-0406">Ion transport</keyword>
<dbReference type="PANTHER" id="PTHR42985:SF32">
    <property type="entry name" value="SODIUM IODIDE SYMPORTER"/>
    <property type="match status" value="1"/>
</dbReference>
<evidence type="ECO:0000256" key="7">
    <source>
        <dbReference type="ARBA" id="ARBA00023053"/>
    </source>
</evidence>
<sequence>MNHALAIELAIVAAYVAVLVGIGASFARRQTTTDAYFVARRSVPGWAMGMSMFATIITAVTVIAYPGASYAGNWSLLVPGFMVLGVLALVGVVIIPFFRHAVGMSAYEYFGKRFGTGVRVYSSLAFAAGHFSKMGVVLYLLALTVSSMTAWNVYVIVYAVGAATVLYTLIGGMQAVVWTDVVQGIILWLGIFIVLGYLWVLTPGGAHAAIALAAANHKFSLGSSSLSLSKPTLLVLCLYGFFFYLQKYTADQTLVQRYLIARTDREAIRGVGLGALLCVPVWALFMLIGTLLWSFYKLSGETLPAGIKKADEIFPYFLSTHISPVFTGLFLAALFGAAMSSMASDLNCIAVVGVEDFYRRIRPRATDRKALRAAKIMVAVFGVLTMIFAAELAGSKGTALSLYFTITSIVAGGLAGLFLLAFLCPRANTRGVTVGIVLSLIVTAWATLTLDHGSVINLGRWNYPLDNYMIGVIGHIVLFAAGYIASLIFSDGTPGPRELTLWGWLAHRRTTAIAAGNTFVSQT</sequence>
<evidence type="ECO:0000256" key="1">
    <source>
        <dbReference type="ARBA" id="ARBA00004651"/>
    </source>
</evidence>
<evidence type="ECO:0000256" key="3">
    <source>
        <dbReference type="ARBA" id="ARBA00022448"/>
    </source>
</evidence>
<reference evidence="13" key="1">
    <citation type="journal article" date="2014" name="Int. J. Syst. Evol. Microbiol.">
        <title>Complete genome sequence of Corynebacterium casei LMG S-19264T (=DSM 44701T), isolated from a smear-ripened cheese.</title>
        <authorList>
            <consortium name="US DOE Joint Genome Institute (JGI-PGF)"/>
            <person name="Walter F."/>
            <person name="Albersmeier A."/>
            <person name="Kalinowski J."/>
            <person name="Ruckert C."/>
        </authorList>
    </citation>
    <scope>NUCLEOTIDE SEQUENCE</scope>
    <source>
        <strain evidence="13">CGMCC 1.15447</strain>
    </source>
</reference>
<dbReference type="Gene3D" id="1.20.1730.10">
    <property type="entry name" value="Sodium/glucose cotransporter"/>
    <property type="match status" value="1"/>
</dbReference>
<feature type="transmembrane region" description="Helical" evidence="12">
    <location>
        <begin position="153"/>
        <end position="173"/>
    </location>
</feature>
<keyword evidence="10" id="KW-0739">Sodium transport</keyword>
<feature type="transmembrane region" description="Helical" evidence="12">
    <location>
        <begin position="468"/>
        <end position="489"/>
    </location>
</feature>
<feature type="transmembrane region" description="Helical" evidence="12">
    <location>
        <begin position="431"/>
        <end position="448"/>
    </location>
</feature>
<comment type="subcellular location">
    <subcellularLocation>
        <location evidence="1">Cell membrane</location>
        <topology evidence="1">Multi-pass membrane protein</topology>
    </subcellularLocation>
</comment>
<keyword evidence="4" id="KW-1003">Cell membrane</keyword>
<feature type="transmembrane region" description="Helical" evidence="12">
    <location>
        <begin position="118"/>
        <end position="141"/>
    </location>
</feature>
<keyword evidence="14" id="KW-1185">Reference proteome</keyword>
<evidence type="ECO:0000256" key="12">
    <source>
        <dbReference type="SAM" id="Phobius"/>
    </source>
</evidence>
<keyword evidence="9 12" id="KW-0472">Membrane</keyword>
<name>A0A916REU3_9BACT</name>
<feature type="transmembrane region" description="Helical" evidence="12">
    <location>
        <begin position="74"/>
        <end position="98"/>
    </location>
</feature>
<gene>
    <name evidence="13" type="ORF">GCM10011507_00800</name>
</gene>
<dbReference type="EMBL" id="BMJB01000001">
    <property type="protein sequence ID" value="GGA53529.1"/>
    <property type="molecule type" value="Genomic_DNA"/>
</dbReference>
<dbReference type="GO" id="GO:0015293">
    <property type="term" value="F:symporter activity"/>
    <property type="evidence" value="ECO:0007669"/>
    <property type="project" value="TreeGrafter"/>
</dbReference>